<keyword evidence="4" id="KW-1185">Reference proteome</keyword>
<feature type="transmembrane region" description="Helical" evidence="1">
    <location>
        <begin position="300"/>
        <end position="321"/>
    </location>
</feature>
<keyword evidence="3" id="KW-0808">Transferase</keyword>
<keyword evidence="1" id="KW-1133">Transmembrane helix</keyword>
<keyword evidence="1" id="KW-0472">Membrane</keyword>
<proteinExistence type="predicted"/>
<keyword evidence="1" id="KW-0812">Transmembrane</keyword>
<dbReference type="GO" id="GO:0016740">
    <property type="term" value="F:transferase activity"/>
    <property type="evidence" value="ECO:0007669"/>
    <property type="project" value="UniProtKB-KW"/>
</dbReference>
<reference evidence="3 4" key="1">
    <citation type="submission" date="2018-11" db="EMBL/GenBank/DDBJ databases">
        <title>Draft genome sequence of Ferruginibacter sp. BO-59.</title>
        <authorList>
            <person name="Im W.T."/>
        </authorList>
    </citation>
    <scope>NUCLEOTIDE SEQUENCE [LARGE SCALE GENOMIC DNA]</scope>
    <source>
        <strain evidence="3 4">BO-59</strain>
    </source>
</reference>
<evidence type="ECO:0000313" key="3">
    <source>
        <dbReference type="EMBL" id="RNI37510.1"/>
    </source>
</evidence>
<name>A0A3M9NI98_9BACT</name>
<sequence length="341" mass="39210">MAEEVKPFISVILPCYNEEAILGTNLKRIIKYLENKIGKYKWEILLINDGSKDKTGDIANEFEKNNSNIRVIHHPTNLNLGNALKTGFKNSKGDIIVVLDIDLSYSIDHIETMVDKLIETSSDIVIASPYMKGGKVTAVPFTRRIMSRWVNRFMRIAAQDKYHTYTGMVRAYKKEFIQTVNLKTKDYEVNPEILYKAMILRARIVEIPAHLDWTEQNKFADKRKSSIKLLRGFFSGIMSSFIFRPYIFFLAVGTVLMLLSLYELIWLLFDTLSYVSTSTGLIPTFSESLARQFRKNPQSFIVGGITFLAAIQFLSLGFLSLQSKRYFEELFHLGTSFKKKN</sequence>
<feature type="domain" description="Glycosyltransferase 2-like" evidence="2">
    <location>
        <begin position="10"/>
        <end position="177"/>
    </location>
</feature>
<dbReference type="RefSeq" id="WP_123120352.1">
    <property type="nucleotide sequence ID" value="NZ_RJJR01000005.1"/>
</dbReference>
<organism evidence="3 4">
    <name type="scientific">Hanamia caeni</name>
    <dbReference type="NCBI Taxonomy" id="2294116"/>
    <lineage>
        <taxon>Bacteria</taxon>
        <taxon>Pseudomonadati</taxon>
        <taxon>Bacteroidota</taxon>
        <taxon>Chitinophagia</taxon>
        <taxon>Chitinophagales</taxon>
        <taxon>Chitinophagaceae</taxon>
        <taxon>Hanamia</taxon>
    </lineage>
</organism>
<dbReference type="PANTHER" id="PTHR48090">
    <property type="entry name" value="UNDECAPRENYL-PHOSPHATE 4-DEOXY-4-FORMAMIDO-L-ARABINOSE TRANSFERASE-RELATED"/>
    <property type="match status" value="1"/>
</dbReference>
<dbReference type="EMBL" id="RJJR01000005">
    <property type="protein sequence ID" value="RNI37510.1"/>
    <property type="molecule type" value="Genomic_DNA"/>
</dbReference>
<dbReference type="AlphaFoldDB" id="A0A3M9NI98"/>
<gene>
    <name evidence="3" type="ORF">EFY79_08940</name>
</gene>
<protein>
    <submittedName>
        <fullName evidence="3">Glycosyltransferase family 2 protein</fullName>
    </submittedName>
</protein>
<dbReference type="CDD" id="cd04179">
    <property type="entry name" value="DPM_DPG-synthase_like"/>
    <property type="match status" value="1"/>
</dbReference>
<dbReference type="SUPFAM" id="SSF53448">
    <property type="entry name" value="Nucleotide-diphospho-sugar transferases"/>
    <property type="match status" value="1"/>
</dbReference>
<evidence type="ECO:0000259" key="2">
    <source>
        <dbReference type="Pfam" id="PF00535"/>
    </source>
</evidence>
<accession>A0A3M9NI98</accession>
<dbReference type="Gene3D" id="3.90.550.10">
    <property type="entry name" value="Spore Coat Polysaccharide Biosynthesis Protein SpsA, Chain A"/>
    <property type="match status" value="1"/>
</dbReference>
<feature type="transmembrane region" description="Helical" evidence="1">
    <location>
        <begin position="246"/>
        <end position="269"/>
    </location>
</feature>
<dbReference type="Pfam" id="PF00535">
    <property type="entry name" value="Glycos_transf_2"/>
    <property type="match status" value="1"/>
</dbReference>
<comment type="caution">
    <text evidence="3">The sequence shown here is derived from an EMBL/GenBank/DDBJ whole genome shotgun (WGS) entry which is preliminary data.</text>
</comment>
<dbReference type="Proteomes" id="UP000267223">
    <property type="component" value="Unassembled WGS sequence"/>
</dbReference>
<evidence type="ECO:0000256" key="1">
    <source>
        <dbReference type="SAM" id="Phobius"/>
    </source>
</evidence>
<dbReference type="InterPro" id="IPR050256">
    <property type="entry name" value="Glycosyltransferase_2"/>
</dbReference>
<dbReference type="InterPro" id="IPR001173">
    <property type="entry name" value="Glyco_trans_2-like"/>
</dbReference>
<dbReference type="InterPro" id="IPR029044">
    <property type="entry name" value="Nucleotide-diphossugar_trans"/>
</dbReference>
<evidence type="ECO:0000313" key="4">
    <source>
        <dbReference type="Proteomes" id="UP000267223"/>
    </source>
</evidence>
<dbReference type="OrthoDB" id="9810303at2"/>